<reference evidence="1" key="1">
    <citation type="submission" date="2022-03" db="EMBL/GenBank/DDBJ databases">
        <title>Interactions between chemoautotrophic and heterotrophic bacteria.</title>
        <authorList>
            <person name="Santoro A."/>
        </authorList>
    </citation>
    <scope>NUCLEOTIDE SEQUENCE</scope>
    <source>
        <strain evidence="1">Nb-106</strain>
    </source>
</reference>
<proteinExistence type="predicted"/>
<comment type="caution">
    <text evidence="1">The sequence shown here is derived from an EMBL/GenBank/DDBJ whole genome shotgun (WGS) entry which is preliminary data.</text>
</comment>
<evidence type="ECO:0000313" key="1">
    <source>
        <dbReference type="EMBL" id="MCP2001356.1"/>
    </source>
</evidence>
<gene>
    <name evidence="1" type="ORF">J2S34_003842</name>
</gene>
<dbReference type="Proteomes" id="UP001205486">
    <property type="component" value="Unassembled WGS sequence"/>
</dbReference>
<accession>A0ACC6AQ13</accession>
<dbReference type="EMBL" id="JALJZS010000006">
    <property type="protein sequence ID" value="MCP2001356.1"/>
    <property type="molecule type" value="Genomic_DNA"/>
</dbReference>
<keyword evidence="2" id="KW-1185">Reference proteome</keyword>
<sequence length="227" mass="26425">MADQVSVRGKQMNESILWGGATISIVVVSWCFYRLVVPKGWREWTRAGIVQAFVIAFYAEMYGFPLTIYLLARVFNLDVAGNLWDGNLWVYLTGSWWVMPASMALGYTVVFFGAALIIAGWREVYRARARGRLARGGPYSLMRHPQYAGIFLALFGESVVHWPTLFSLTAFPIIVGAYWLLARMEEKQMIQQYGDKYRSYQRRVPMFWPDHRGWRVAFRNYSFRRML</sequence>
<protein>
    <submittedName>
        <fullName evidence="1">Protein-S-isoprenylcysteine O-methyltransferase Ste14</fullName>
    </submittedName>
</protein>
<organism evidence="1 2">
    <name type="scientific">Nitrobacter winogradskyi</name>
    <name type="common">Nitrobacter agilis</name>
    <dbReference type="NCBI Taxonomy" id="913"/>
    <lineage>
        <taxon>Bacteria</taxon>
        <taxon>Pseudomonadati</taxon>
        <taxon>Pseudomonadota</taxon>
        <taxon>Alphaproteobacteria</taxon>
        <taxon>Hyphomicrobiales</taxon>
        <taxon>Nitrobacteraceae</taxon>
        <taxon>Nitrobacter</taxon>
    </lineage>
</organism>
<evidence type="ECO:0000313" key="2">
    <source>
        <dbReference type="Proteomes" id="UP001205486"/>
    </source>
</evidence>
<name>A0ACC6AQ13_NITWI</name>